<accession>A0ABV6PD39</accession>
<dbReference type="Proteomes" id="UP001589862">
    <property type="component" value="Unassembled WGS sequence"/>
</dbReference>
<evidence type="ECO:0000313" key="11">
    <source>
        <dbReference type="EMBL" id="MFC0582546.1"/>
    </source>
</evidence>
<evidence type="ECO:0000256" key="5">
    <source>
        <dbReference type="ARBA" id="ARBA00023136"/>
    </source>
</evidence>
<comment type="caution">
    <text evidence="11">The sequence shown here is derived from an EMBL/GenBank/DDBJ whole genome shotgun (WGS) entry which is preliminary data.</text>
</comment>
<feature type="transmembrane region" description="Helical" evidence="10">
    <location>
        <begin position="34"/>
        <end position="56"/>
    </location>
</feature>
<evidence type="ECO:0000256" key="1">
    <source>
        <dbReference type="ARBA" id="ARBA00004651"/>
    </source>
</evidence>
<feature type="transmembrane region" description="Helical" evidence="10">
    <location>
        <begin position="62"/>
        <end position="84"/>
    </location>
</feature>
<evidence type="ECO:0000256" key="8">
    <source>
        <dbReference type="ARBA" id="ARBA00035585"/>
    </source>
</evidence>
<sequence length="130" mass="13517">MAFLEHPAALVGLIFVLGGLGSVIRYVAAQAAPYGLVFVNMAGSVLLGIIASLSVLDTTSGVGLLLATGLCGGLTTFSTVMVLWAQDLHQRRIRHLLRSIRLHLFTGLLAAAVGLFLGTVLEPLLAPVLG</sequence>
<keyword evidence="6" id="KW-0813">Transport</keyword>
<proteinExistence type="inferred from homology"/>
<evidence type="ECO:0000256" key="2">
    <source>
        <dbReference type="ARBA" id="ARBA00022475"/>
    </source>
</evidence>
<name>A0ABV6PD39_9MICC</name>
<keyword evidence="12" id="KW-1185">Reference proteome</keyword>
<evidence type="ECO:0000256" key="4">
    <source>
        <dbReference type="ARBA" id="ARBA00022989"/>
    </source>
</evidence>
<evidence type="ECO:0000256" key="9">
    <source>
        <dbReference type="ARBA" id="ARBA00049940"/>
    </source>
</evidence>
<dbReference type="RefSeq" id="WP_377459790.1">
    <property type="nucleotide sequence ID" value="NZ_JBHLUB010000031.1"/>
</dbReference>
<keyword evidence="5 10" id="KW-0472">Membrane</keyword>
<comment type="catalytic activity">
    <reaction evidence="8">
        <text>fluoride(in) = fluoride(out)</text>
        <dbReference type="Rhea" id="RHEA:76159"/>
        <dbReference type="ChEBI" id="CHEBI:17051"/>
    </reaction>
    <physiologicalReaction direction="left-to-right" evidence="8">
        <dbReference type="Rhea" id="RHEA:76160"/>
    </physiologicalReaction>
</comment>
<keyword evidence="6" id="KW-0407">Ion channel</keyword>
<evidence type="ECO:0000256" key="7">
    <source>
        <dbReference type="ARBA" id="ARBA00035120"/>
    </source>
</evidence>
<keyword evidence="2 10" id="KW-1003">Cell membrane</keyword>
<dbReference type="Pfam" id="PF02537">
    <property type="entry name" value="CRCB"/>
    <property type="match status" value="1"/>
</dbReference>
<gene>
    <name evidence="11" type="ORF">ACFFFR_09175</name>
</gene>
<comment type="function">
    <text evidence="9">Fluoride-specific ion channel. Important for reducing fluoride concentration in the cell, thus reducing its toxicity.</text>
</comment>
<evidence type="ECO:0000313" key="12">
    <source>
        <dbReference type="Proteomes" id="UP001589862"/>
    </source>
</evidence>
<feature type="transmembrane region" description="Helical" evidence="10">
    <location>
        <begin position="104"/>
        <end position="126"/>
    </location>
</feature>
<dbReference type="InterPro" id="IPR003691">
    <property type="entry name" value="FluC"/>
</dbReference>
<protein>
    <recommendedName>
        <fullName evidence="10">Fluoride-specific ion channel</fullName>
    </recommendedName>
</protein>
<comment type="similarity">
    <text evidence="7 10">Belongs to the fluoride channel Fluc/FEX (TC 1.A.43) family.</text>
</comment>
<keyword evidence="4 10" id="KW-1133">Transmembrane helix</keyword>
<evidence type="ECO:0000256" key="10">
    <source>
        <dbReference type="RuleBase" id="RU004340"/>
    </source>
</evidence>
<evidence type="ECO:0000256" key="6">
    <source>
        <dbReference type="ARBA" id="ARBA00023303"/>
    </source>
</evidence>
<reference evidence="11 12" key="1">
    <citation type="submission" date="2024-09" db="EMBL/GenBank/DDBJ databases">
        <authorList>
            <person name="Sun Q."/>
            <person name="Mori K."/>
        </authorList>
    </citation>
    <scope>NUCLEOTIDE SEQUENCE [LARGE SCALE GENOMIC DNA]</scope>
    <source>
        <strain evidence="11 12">NCAIM B.02604</strain>
    </source>
</reference>
<organism evidence="11 12">
    <name type="scientific">Micrococcoides hystricis</name>
    <dbReference type="NCBI Taxonomy" id="1572761"/>
    <lineage>
        <taxon>Bacteria</taxon>
        <taxon>Bacillati</taxon>
        <taxon>Actinomycetota</taxon>
        <taxon>Actinomycetes</taxon>
        <taxon>Micrococcales</taxon>
        <taxon>Micrococcaceae</taxon>
        <taxon>Micrococcoides</taxon>
    </lineage>
</organism>
<feature type="transmembrane region" description="Helical" evidence="10">
    <location>
        <begin position="6"/>
        <end position="27"/>
    </location>
</feature>
<evidence type="ECO:0000256" key="3">
    <source>
        <dbReference type="ARBA" id="ARBA00022692"/>
    </source>
</evidence>
<keyword evidence="3 10" id="KW-0812">Transmembrane</keyword>
<keyword evidence="6" id="KW-0406">Ion transport</keyword>
<dbReference type="EMBL" id="JBHLUB010000031">
    <property type="protein sequence ID" value="MFC0582546.1"/>
    <property type="molecule type" value="Genomic_DNA"/>
</dbReference>
<comment type="subcellular location">
    <subcellularLocation>
        <location evidence="1">Cell membrane</location>
        <topology evidence="1">Multi-pass membrane protein</topology>
    </subcellularLocation>
</comment>